<protein>
    <submittedName>
        <fullName evidence="4">Uncharacterized protein</fullName>
    </submittedName>
</protein>
<dbReference type="InterPro" id="IPR056372">
    <property type="entry name" value="TPR_DOCK"/>
</dbReference>
<dbReference type="AlphaFoldDB" id="A0A2N5U2P4"/>
<evidence type="ECO:0000256" key="1">
    <source>
        <dbReference type="SAM" id="MobiDB-lite"/>
    </source>
</evidence>
<dbReference type="Gene3D" id="2.60.40.150">
    <property type="entry name" value="C2 domain"/>
    <property type="match status" value="1"/>
</dbReference>
<dbReference type="Proteomes" id="UP000235392">
    <property type="component" value="Unassembled WGS sequence"/>
</dbReference>
<gene>
    <name evidence="4" type="ORF">PCASD_16547</name>
</gene>
<dbReference type="GO" id="GO:0031267">
    <property type="term" value="F:small GTPase binding"/>
    <property type="evidence" value="ECO:0007669"/>
    <property type="project" value="TreeGrafter"/>
</dbReference>
<name>A0A2N5U2P4_9BASI</name>
<dbReference type="InterPro" id="IPR027007">
    <property type="entry name" value="C2_DOCK-type_domain"/>
</dbReference>
<dbReference type="PANTHER" id="PTHR45653:SF10">
    <property type="entry name" value="MYOBLAST CITY, ISOFORM B"/>
    <property type="match status" value="1"/>
</dbReference>
<dbReference type="EMBL" id="PGCI01000255">
    <property type="protein sequence ID" value="PLW31982.1"/>
    <property type="molecule type" value="Genomic_DNA"/>
</dbReference>
<feature type="domain" description="Dedicator of cytokinesis TPR repeats region" evidence="3">
    <location>
        <begin position="563"/>
        <end position="724"/>
    </location>
</feature>
<organism evidence="4 5">
    <name type="scientific">Puccinia coronata f. sp. avenae</name>
    <dbReference type="NCBI Taxonomy" id="200324"/>
    <lineage>
        <taxon>Eukaryota</taxon>
        <taxon>Fungi</taxon>
        <taxon>Dikarya</taxon>
        <taxon>Basidiomycota</taxon>
        <taxon>Pucciniomycotina</taxon>
        <taxon>Pucciniomycetes</taxon>
        <taxon>Pucciniales</taxon>
        <taxon>Pucciniaceae</taxon>
        <taxon>Puccinia</taxon>
    </lineage>
</organism>
<evidence type="ECO:0000259" key="3">
    <source>
        <dbReference type="Pfam" id="PF23554"/>
    </source>
</evidence>
<dbReference type="GO" id="GO:0005737">
    <property type="term" value="C:cytoplasm"/>
    <property type="evidence" value="ECO:0007669"/>
    <property type="project" value="TreeGrafter"/>
</dbReference>
<dbReference type="GO" id="GO:0005886">
    <property type="term" value="C:plasma membrane"/>
    <property type="evidence" value="ECO:0007669"/>
    <property type="project" value="TreeGrafter"/>
</dbReference>
<feature type="domain" description="C2 DOCK-type" evidence="2">
    <location>
        <begin position="337"/>
        <end position="486"/>
    </location>
</feature>
<evidence type="ECO:0000313" key="5">
    <source>
        <dbReference type="Proteomes" id="UP000235392"/>
    </source>
</evidence>
<dbReference type="PANTHER" id="PTHR45653">
    <property type="entry name" value="DEDICATOR OF CYTOKINESIS"/>
    <property type="match status" value="1"/>
</dbReference>
<comment type="caution">
    <text evidence="4">The sequence shown here is derived from an EMBL/GenBank/DDBJ whole genome shotgun (WGS) entry which is preliminary data.</text>
</comment>
<sequence length="797" mass="88935">MTSDIAPGLESDRRPSRIVGISSPPTKLVDASLGPTTCPAETNRTTPSESHNRSLPRANSTDFNLISRVSPDQKKQFRLAPHTLEQRFTPEDFSFKTNGLGRSPKKWCMKQIIFQLRIKLALSDGTEEMVKSASNPAEDSIFEEQSCLAKGQSALLMTRALLTSQMAKTLLQEWCDEDGCQEEVHILSMQETSHTLTVSLSRFEPDFILNRDPNQSDGHTDVSLWSLLNVHLKALKCSWVMTPIPLEPLSILPNRKHAVQGLRTTYHLLHDGHLAGHSTKDHPPTPVMGPKNDSIKIQMKTYNSNANIILKESSLVLSDVPVTSRLGFLDLVYPDVSRNGLHIKLWLGYFSDFSVDASKMISPSSSGTNIEVLAELKTNTGLVLERVISRGSGEPKVTQYNTMVHRNNQTPTQKPSNSVTRSTFRNRQEEANQNHSGPAPPDRPFVFSHLPLLSTNRTFIPDGEHSLILFKYNEQISMPEVYCRVRVTLAPGQTNPELTPALSKVLIPLKDSSVSPIDGLRILNPRWISTLTITFHPLLPQPICFTRFRICGIIPPPPKTPSSIKVWGYLMRFIVRSRDFQRIKELVGSSSGLMLDAVESKLKVDISTLLAQITNLMTTDSSSIIGTQTLAVQHFTSFLIKLAKVFIPLELLEKANAFCESIKVTKGKIVMWKLLLQEHIVMSPIFDHAEARLQLVPQLTSWAKPHLGEFEDYLMFKPQDNDVFKHSARVTWLEGIRIAVAVIAVALDKLHKVLIDPAICNAVGSLAQEHGNIEYLLGLLPKSLYSIPLKNSKPPPM</sequence>
<feature type="region of interest" description="Disordered" evidence="1">
    <location>
        <begin position="406"/>
        <end position="442"/>
    </location>
</feature>
<dbReference type="GO" id="GO:0005085">
    <property type="term" value="F:guanyl-nucleotide exchange factor activity"/>
    <property type="evidence" value="ECO:0007669"/>
    <property type="project" value="InterPro"/>
</dbReference>
<dbReference type="Pfam" id="PF14429">
    <property type="entry name" value="DOCK-C2"/>
    <property type="match status" value="1"/>
</dbReference>
<accession>A0A2N5U2P4</accession>
<feature type="compositionally biased region" description="Polar residues" evidence="1">
    <location>
        <begin position="406"/>
        <end position="425"/>
    </location>
</feature>
<reference evidence="4 5" key="1">
    <citation type="submission" date="2017-11" db="EMBL/GenBank/DDBJ databases">
        <title>De novo assembly and phasing of dikaryotic genomes from two isolates of Puccinia coronata f. sp. avenae, the causal agent of oat crown rust.</title>
        <authorList>
            <person name="Miller M.E."/>
            <person name="Zhang Y."/>
            <person name="Omidvar V."/>
            <person name="Sperschneider J."/>
            <person name="Schwessinger B."/>
            <person name="Raley C."/>
            <person name="Palmer J.M."/>
            <person name="Garnica D."/>
            <person name="Upadhyaya N."/>
            <person name="Rathjen J."/>
            <person name="Taylor J.M."/>
            <person name="Park R.F."/>
            <person name="Dodds P.N."/>
            <person name="Hirsch C.D."/>
            <person name="Kianian S.F."/>
            <person name="Figueroa M."/>
        </authorList>
    </citation>
    <scope>NUCLEOTIDE SEQUENCE [LARGE SCALE GENOMIC DNA]</scope>
    <source>
        <strain evidence="4">12SD80</strain>
    </source>
</reference>
<dbReference type="InterPro" id="IPR026791">
    <property type="entry name" value="DOCK"/>
</dbReference>
<evidence type="ECO:0000259" key="2">
    <source>
        <dbReference type="Pfam" id="PF14429"/>
    </source>
</evidence>
<feature type="region of interest" description="Disordered" evidence="1">
    <location>
        <begin position="1"/>
        <end position="67"/>
    </location>
</feature>
<evidence type="ECO:0000313" key="4">
    <source>
        <dbReference type="EMBL" id="PLW31982.1"/>
    </source>
</evidence>
<feature type="compositionally biased region" description="Polar residues" evidence="1">
    <location>
        <begin position="39"/>
        <end position="49"/>
    </location>
</feature>
<proteinExistence type="predicted"/>
<dbReference type="InterPro" id="IPR035892">
    <property type="entry name" value="C2_domain_sf"/>
</dbReference>
<dbReference type="GO" id="GO:0007264">
    <property type="term" value="P:small GTPase-mediated signal transduction"/>
    <property type="evidence" value="ECO:0007669"/>
    <property type="project" value="InterPro"/>
</dbReference>
<dbReference type="Pfam" id="PF23554">
    <property type="entry name" value="TPR_DOCK"/>
    <property type="match status" value="1"/>
</dbReference>